<keyword evidence="12" id="KW-1185">Reference proteome</keyword>
<dbReference type="Pfam" id="PF00441">
    <property type="entry name" value="Acyl-CoA_dh_1"/>
    <property type="match status" value="1"/>
</dbReference>
<gene>
    <name evidence="11" type="ORF">CIG75_14640</name>
</gene>
<comment type="similarity">
    <text evidence="2 7">Belongs to the acyl-CoA dehydrogenase family.</text>
</comment>
<dbReference type="Proteomes" id="UP000214688">
    <property type="component" value="Chromosome"/>
</dbReference>
<dbReference type="FunFam" id="1.10.540.10:FF:000002">
    <property type="entry name" value="Acyl-CoA dehydrogenase FadE19"/>
    <property type="match status" value="1"/>
</dbReference>
<evidence type="ECO:0000256" key="3">
    <source>
        <dbReference type="ARBA" id="ARBA00022630"/>
    </source>
</evidence>
<feature type="domain" description="Acyl-CoA dehydrogenase/oxidase N-terminal" evidence="10">
    <location>
        <begin position="6"/>
        <end position="118"/>
    </location>
</feature>
<dbReference type="InterPro" id="IPR037069">
    <property type="entry name" value="AcylCoA_DH/ox_N_sf"/>
</dbReference>
<dbReference type="KEGG" id="tab:CIG75_14640"/>
<evidence type="ECO:0000259" key="9">
    <source>
        <dbReference type="Pfam" id="PF02770"/>
    </source>
</evidence>
<dbReference type="OrthoDB" id="2985879at2"/>
<dbReference type="InterPro" id="IPR013786">
    <property type="entry name" value="AcylCoA_DH/ox_N"/>
</dbReference>
<dbReference type="CDD" id="cd01158">
    <property type="entry name" value="SCAD_SBCAD"/>
    <property type="match status" value="1"/>
</dbReference>
<dbReference type="PANTHER" id="PTHR43884:SF12">
    <property type="entry name" value="ISOVALERYL-COA DEHYDROGENASE, MITOCHONDRIAL-RELATED"/>
    <property type="match status" value="1"/>
</dbReference>
<accession>A0A223D3C8</accession>
<dbReference type="PROSITE" id="PS00073">
    <property type="entry name" value="ACYL_COA_DH_2"/>
    <property type="match status" value="1"/>
</dbReference>
<dbReference type="PANTHER" id="PTHR43884">
    <property type="entry name" value="ACYL-COA DEHYDROGENASE"/>
    <property type="match status" value="1"/>
</dbReference>
<evidence type="ECO:0000256" key="2">
    <source>
        <dbReference type="ARBA" id="ARBA00009347"/>
    </source>
</evidence>
<dbReference type="InterPro" id="IPR009075">
    <property type="entry name" value="AcylCo_DH/oxidase_C"/>
</dbReference>
<dbReference type="FunFam" id="1.20.140.10:FF:000004">
    <property type="entry name" value="Acyl-CoA dehydrogenase FadE25"/>
    <property type="match status" value="1"/>
</dbReference>
<evidence type="ECO:0000256" key="1">
    <source>
        <dbReference type="ARBA" id="ARBA00001974"/>
    </source>
</evidence>
<name>A0A223D3C8_9BACL</name>
<sequence>MNFDLTQDQIMIRNTVRDFAEAEIKPKAEHVDKTGEFPYDTFMKMGELGFLGLPISEEYGGAGADTIAYALAVEEVGRACGSHGLSYAAAVSLGCNPFAAFGTEEQKQKWLVPLAEGKILGAFGLTEPNAGSDASGTQTTAVLEGDEWVVNGSKCFITNVSFAKVCVVTALTDRSRGSKGITAIIVPTDTPGFSTSTPYEKLGLKGSNTAEIILDNVRVPKENVLGTVNDGFIQFMKTLDGGRISIGALSVGIAQAAYEAALQYAKERKQFGQSISKFQAIQFKLADMAMHIELARNAVHKAAWLKDQGRPFGKEAAMAKLFASEICMKACDQAVQIHGGYGYMKEYPVERMFRDAKLMEIGEGTSEIQRIVIARHIGC</sequence>
<dbReference type="Pfam" id="PF02770">
    <property type="entry name" value="Acyl-CoA_dh_M"/>
    <property type="match status" value="1"/>
</dbReference>
<dbReference type="EMBL" id="CP022657">
    <property type="protein sequence ID" value="ASS76070.1"/>
    <property type="molecule type" value="Genomic_DNA"/>
</dbReference>
<dbReference type="InterPro" id="IPR006089">
    <property type="entry name" value="Acyl-CoA_DH_CS"/>
</dbReference>
<evidence type="ECO:0000259" key="10">
    <source>
        <dbReference type="Pfam" id="PF02771"/>
    </source>
</evidence>
<dbReference type="InterPro" id="IPR046373">
    <property type="entry name" value="Acyl-CoA_Oxase/DH_mid-dom_sf"/>
</dbReference>
<dbReference type="PIRSF" id="PIRSF016578">
    <property type="entry name" value="HsaA"/>
    <property type="match status" value="1"/>
</dbReference>
<dbReference type="FunFam" id="2.40.110.10:FF:000009">
    <property type="entry name" value="Acyl-CoA dehydrogenase"/>
    <property type="match status" value="1"/>
</dbReference>
<evidence type="ECO:0000256" key="5">
    <source>
        <dbReference type="ARBA" id="ARBA00023002"/>
    </source>
</evidence>
<dbReference type="AlphaFoldDB" id="A0A223D3C8"/>
<dbReference type="GO" id="GO:0003995">
    <property type="term" value="F:acyl-CoA dehydrogenase activity"/>
    <property type="evidence" value="ECO:0007669"/>
    <property type="project" value="InterPro"/>
</dbReference>
<dbReference type="GO" id="GO:0050660">
    <property type="term" value="F:flavin adenine dinucleotide binding"/>
    <property type="evidence" value="ECO:0007669"/>
    <property type="project" value="InterPro"/>
</dbReference>
<dbReference type="Gene3D" id="2.40.110.10">
    <property type="entry name" value="Butyryl-CoA Dehydrogenase, subunit A, domain 2"/>
    <property type="match status" value="1"/>
</dbReference>
<keyword evidence="5 7" id="KW-0560">Oxidoreductase</keyword>
<reference evidence="11 12" key="1">
    <citation type="journal article" date="2015" name="Int. J. Syst. Evol. Microbiol.">
        <title>Tumebacillus algifaecis sp. nov., isolated from decomposing algal scum.</title>
        <authorList>
            <person name="Wu Y.F."/>
            <person name="Zhang B."/>
            <person name="Xing P."/>
            <person name="Wu Q.L."/>
            <person name="Liu S.J."/>
        </authorList>
    </citation>
    <scope>NUCLEOTIDE SEQUENCE [LARGE SCALE GENOMIC DNA]</scope>
    <source>
        <strain evidence="11 12">THMBR28</strain>
    </source>
</reference>
<organism evidence="11 12">
    <name type="scientific">Tumebacillus algifaecis</name>
    <dbReference type="NCBI Taxonomy" id="1214604"/>
    <lineage>
        <taxon>Bacteria</taxon>
        <taxon>Bacillati</taxon>
        <taxon>Bacillota</taxon>
        <taxon>Bacilli</taxon>
        <taxon>Bacillales</taxon>
        <taxon>Alicyclobacillaceae</taxon>
        <taxon>Tumebacillus</taxon>
    </lineage>
</organism>
<comment type="cofactor">
    <cofactor evidence="1 7">
        <name>FAD</name>
        <dbReference type="ChEBI" id="CHEBI:57692"/>
    </cofactor>
</comment>
<feature type="domain" description="Acyl-CoA oxidase/dehydrogenase middle" evidence="9">
    <location>
        <begin position="122"/>
        <end position="217"/>
    </location>
</feature>
<evidence type="ECO:0000259" key="8">
    <source>
        <dbReference type="Pfam" id="PF00441"/>
    </source>
</evidence>
<dbReference type="Pfam" id="PF02771">
    <property type="entry name" value="Acyl-CoA_dh_N"/>
    <property type="match status" value="1"/>
</dbReference>
<dbReference type="Gene3D" id="1.20.140.10">
    <property type="entry name" value="Butyryl-CoA Dehydrogenase, subunit A, domain 3"/>
    <property type="match status" value="1"/>
</dbReference>
<evidence type="ECO:0000256" key="4">
    <source>
        <dbReference type="ARBA" id="ARBA00022827"/>
    </source>
</evidence>
<keyword evidence="3 7" id="KW-0285">Flavoprotein</keyword>
<proteinExistence type="inferred from homology"/>
<dbReference type="SUPFAM" id="SSF56645">
    <property type="entry name" value="Acyl-CoA dehydrogenase NM domain-like"/>
    <property type="match status" value="1"/>
</dbReference>
<dbReference type="SUPFAM" id="SSF47203">
    <property type="entry name" value="Acyl-CoA dehydrogenase C-terminal domain-like"/>
    <property type="match status" value="1"/>
</dbReference>
<evidence type="ECO:0000313" key="11">
    <source>
        <dbReference type="EMBL" id="ASS76070.1"/>
    </source>
</evidence>
<evidence type="ECO:0000256" key="7">
    <source>
        <dbReference type="RuleBase" id="RU362125"/>
    </source>
</evidence>
<protein>
    <submittedName>
        <fullName evidence="11">Acyl-CoA dehydrogenase</fullName>
    </submittedName>
</protein>
<dbReference type="InterPro" id="IPR009100">
    <property type="entry name" value="AcylCoA_DH/oxidase_NM_dom_sf"/>
</dbReference>
<dbReference type="InterPro" id="IPR006091">
    <property type="entry name" value="Acyl-CoA_Oxase/DH_mid-dom"/>
</dbReference>
<evidence type="ECO:0000313" key="12">
    <source>
        <dbReference type="Proteomes" id="UP000214688"/>
    </source>
</evidence>
<evidence type="ECO:0000256" key="6">
    <source>
        <dbReference type="ARBA" id="ARBA00052546"/>
    </source>
</evidence>
<dbReference type="PROSITE" id="PS00072">
    <property type="entry name" value="ACYL_COA_DH_1"/>
    <property type="match status" value="1"/>
</dbReference>
<dbReference type="Gene3D" id="1.10.540.10">
    <property type="entry name" value="Acyl-CoA dehydrogenase/oxidase, N-terminal domain"/>
    <property type="match status" value="1"/>
</dbReference>
<comment type="catalytic activity">
    <reaction evidence="6">
        <text>a 2,3-saturated acyl-CoA + A = a 2,3-dehydroacyl-CoA + AH2</text>
        <dbReference type="Rhea" id="RHEA:48608"/>
        <dbReference type="ChEBI" id="CHEBI:13193"/>
        <dbReference type="ChEBI" id="CHEBI:17499"/>
        <dbReference type="ChEBI" id="CHEBI:60015"/>
        <dbReference type="ChEBI" id="CHEBI:65111"/>
    </reaction>
</comment>
<dbReference type="InterPro" id="IPR036250">
    <property type="entry name" value="AcylCo_DH-like_C"/>
</dbReference>
<keyword evidence="4 7" id="KW-0274">FAD</keyword>
<feature type="domain" description="Acyl-CoA dehydrogenase/oxidase C-terminal" evidence="8">
    <location>
        <begin position="229"/>
        <end position="377"/>
    </location>
</feature>
<dbReference type="RefSeq" id="WP_094237304.1">
    <property type="nucleotide sequence ID" value="NZ_CP022657.1"/>
</dbReference>